<comment type="caution">
    <text evidence="1">The sequence shown here is derived from an EMBL/GenBank/DDBJ whole genome shotgun (WGS) entry which is preliminary data.</text>
</comment>
<protein>
    <submittedName>
        <fullName evidence="1">Uncharacterized protein</fullName>
    </submittedName>
</protein>
<accession>A0ACC2N3K9</accession>
<organism evidence="1 2">
    <name type="scientific">Eretmocerus hayati</name>
    <dbReference type="NCBI Taxonomy" id="131215"/>
    <lineage>
        <taxon>Eukaryota</taxon>
        <taxon>Metazoa</taxon>
        <taxon>Ecdysozoa</taxon>
        <taxon>Arthropoda</taxon>
        <taxon>Hexapoda</taxon>
        <taxon>Insecta</taxon>
        <taxon>Pterygota</taxon>
        <taxon>Neoptera</taxon>
        <taxon>Endopterygota</taxon>
        <taxon>Hymenoptera</taxon>
        <taxon>Apocrita</taxon>
        <taxon>Proctotrupomorpha</taxon>
        <taxon>Chalcidoidea</taxon>
        <taxon>Aphelinidae</taxon>
        <taxon>Aphelininae</taxon>
        <taxon>Eretmocerus</taxon>
    </lineage>
</organism>
<dbReference type="EMBL" id="CM056744">
    <property type="protein sequence ID" value="KAJ8665765.1"/>
    <property type="molecule type" value="Genomic_DNA"/>
</dbReference>
<sequence>MLNAGEVFAVLSGRGACTLVTKVIPMSVESDETEHQADEPPREGNNVVMNLPEAPQPMQDVSNIPRTAARPAKKVPDKLTVEMGEELLAQGDLEGGTEHLANAVAVCGQPHQLLQVLQTTLPPHVFHLLLQRLPATGQ</sequence>
<keyword evidence="2" id="KW-1185">Reference proteome</keyword>
<evidence type="ECO:0000313" key="1">
    <source>
        <dbReference type="EMBL" id="KAJ8665765.1"/>
    </source>
</evidence>
<reference evidence="1" key="1">
    <citation type="submission" date="2023-04" db="EMBL/GenBank/DDBJ databases">
        <title>A chromosome-level genome assembly of the parasitoid wasp Eretmocerus hayati.</title>
        <authorList>
            <person name="Zhong Y."/>
            <person name="Liu S."/>
            <person name="Liu Y."/>
        </authorList>
    </citation>
    <scope>NUCLEOTIDE SEQUENCE</scope>
    <source>
        <strain evidence="1">ZJU_SS_LIU_2023</strain>
    </source>
</reference>
<name>A0ACC2N3K9_9HYME</name>
<dbReference type="Proteomes" id="UP001239111">
    <property type="component" value="Chromosome 4"/>
</dbReference>
<evidence type="ECO:0000313" key="2">
    <source>
        <dbReference type="Proteomes" id="UP001239111"/>
    </source>
</evidence>
<feature type="non-terminal residue" evidence="1">
    <location>
        <position position="138"/>
    </location>
</feature>
<gene>
    <name evidence="1" type="ORF">QAD02_007427</name>
</gene>
<proteinExistence type="predicted"/>